<dbReference type="GO" id="GO:0005737">
    <property type="term" value="C:cytoplasm"/>
    <property type="evidence" value="ECO:0007669"/>
    <property type="project" value="TreeGrafter"/>
</dbReference>
<keyword evidence="5" id="KW-0539">Nucleus</keyword>
<reference evidence="6" key="1">
    <citation type="submission" date="2020-04" db="EMBL/GenBank/DDBJ databases">
        <authorList>
            <person name="Alioto T."/>
            <person name="Alioto T."/>
            <person name="Gomez Garrido J."/>
        </authorList>
    </citation>
    <scope>NUCLEOTIDE SEQUENCE</scope>
    <source>
        <strain evidence="6">A484AB</strain>
    </source>
</reference>
<keyword evidence="4" id="KW-0520">NAD</keyword>
<dbReference type="PANTHER" id="PTHR14453">
    <property type="entry name" value="PARP/ZINC FINGER CCCH TYPE DOMAIN CONTAINING PROTEIN"/>
    <property type="match status" value="1"/>
</dbReference>
<evidence type="ECO:0000313" key="7">
    <source>
        <dbReference type="Proteomes" id="UP001152795"/>
    </source>
</evidence>
<evidence type="ECO:0000313" key="6">
    <source>
        <dbReference type="EMBL" id="CAB4013230.1"/>
    </source>
</evidence>
<gene>
    <name evidence="6" type="ORF">PACLA_8A040362</name>
</gene>
<dbReference type="CDD" id="cd01439">
    <property type="entry name" value="TCCD_inducible_PARP_like"/>
    <property type="match status" value="1"/>
</dbReference>
<dbReference type="FunFam" id="3.90.228.10:FF:000008">
    <property type="entry name" value="Poly [ADP-ribose] polymerase"/>
    <property type="match status" value="1"/>
</dbReference>
<sequence length="765" mass="85147">MNLGSQESPGKTDLSYKEEQVYVEKLTQMSVYTESLQKLIAKKQNDVDVAKKKDCKIVGLKRLLSVLRDKERIPYQALLEVEDVLRRKLPVSPQTSLDTSLPKKRPINVARAETSKKRIRVDGKIATGNKKTNFPSKLPGNVDFKTKHVAVVADGGIIASGTPTTNVVNLPYHSMTVVNDKEVKMALGNRITIIVGDVAQEKVDVIVNAMNAKVDLNASRCGKALLKMAGEELLNECHKIGSLLAGDITSTGPAKLNCKRVYHVRLSSWDNGRGAQILRMLIKKCLYQMDKDKLRSIAIPAIGTGALHFPRLEVAKIFFEEVTGHLTAHPQIDEVHFVAFDQATVDAFLVAVQQIKSVILSSMSKRVPVPLANAGSPNNVSFTEKLDGSLELSLGTTNLAVQIVWADIINESTDLIMHVIRDFSFLGEVGKALITAGGGSIIQEFRALGQPAFYSTQYTKAGRLAVHQIAHVIAPASIEVADLKNCVATFFDDVLKKNIARVSFSAIGVDAMGYTESQSADLIFDNLSRIAERKNPTLSLVRIVICEKAKFIKFKDATEAYFASWVVTRLKPPIERKFHKFELSTSSKEYQDIETAFHKSVSNHVLRIVRIEKVQNKEIDELYNVKRRAMMNKFGSNFAGKELWLFHGTSLQSIDKINANGLNRSYAGTHATSYGKGVYFARDASYSCNLTYSPPDWQGLRYMYYAKVLVGDYTRGNSSMIARPSKDTADPDVTYDSVVDNISHPNIYVLFQDYEYYTEYLITFR</sequence>
<dbReference type="InterPro" id="IPR043472">
    <property type="entry name" value="Macro_dom-like"/>
</dbReference>
<dbReference type="GO" id="GO:0005634">
    <property type="term" value="C:nucleus"/>
    <property type="evidence" value="ECO:0007669"/>
    <property type="project" value="UniProtKB-SubCell"/>
</dbReference>
<dbReference type="Pfam" id="PF01661">
    <property type="entry name" value="Macro"/>
    <property type="match status" value="2"/>
</dbReference>
<dbReference type="GO" id="GO:0010629">
    <property type="term" value="P:negative regulation of gene expression"/>
    <property type="evidence" value="ECO:0007669"/>
    <property type="project" value="TreeGrafter"/>
</dbReference>
<dbReference type="Gene3D" id="3.40.220.10">
    <property type="entry name" value="Leucine Aminopeptidase, subunit E, domain 1"/>
    <property type="match status" value="2"/>
</dbReference>
<dbReference type="Proteomes" id="UP001152795">
    <property type="component" value="Unassembled WGS sequence"/>
</dbReference>
<keyword evidence="7" id="KW-1185">Reference proteome</keyword>
<dbReference type="SUPFAM" id="SSF56399">
    <property type="entry name" value="ADP-ribosylation"/>
    <property type="match status" value="1"/>
</dbReference>
<dbReference type="SMART" id="SM00506">
    <property type="entry name" value="A1pp"/>
    <property type="match status" value="1"/>
</dbReference>
<dbReference type="AlphaFoldDB" id="A0A7D9EPD6"/>
<comment type="caution">
    <text evidence="6">The sequence shown here is derived from an EMBL/GenBank/DDBJ whole genome shotgun (WGS) entry which is preliminary data.</text>
</comment>
<dbReference type="InterPro" id="IPR048385">
    <property type="entry name" value="Med15_central"/>
</dbReference>
<evidence type="ECO:0000256" key="2">
    <source>
        <dbReference type="ARBA" id="ARBA00022676"/>
    </source>
</evidence>
<dbReference type="SUPFAM" id="SSF52949">
    <property type="entry name" value="Macro domain-like"/>
    <property type="match status" value="2"/>
</dbReference>
<comment type="subcellular location">
    <subcellularLocation>
        <location evidence="1">Nucleus</location>
    </subcellularLocation>
</comment>
<name>A0A7D9EPD6_PARCT</name>
<dbReference type="Pfam" id="PF21538">
    <property type="entry name" value="Med15_M"/>
    <property type="match status" value="1"/>
</dbReference>
<keyword evidence="3" id="KW-0808">Transferase</keyword>
<dbReference type="GO" id="GO:0003714">
    <property type="term" value="F:transcription corepressor activity"/>
    <property type="evidence" value="ECO:0007669"/>
    <property type="project" value="TreeGrafter"/>
</dbReference>
<dbReference type="PANTHER" id="PTHR14453:SF67">
    <property type="entry name" value="POLY [ADP-RIBOSE] POLYMERASE"/>
    <property type="match status" value="1"/>
</dbReference>
<evidence type="ECO:0000256" key="5">
    <source>
        <dbReference type="ARBA" id="ARBA00023242"/>
    </source>
</evidence>
<dbReference type="Pfam" id="PF00644">
    <property type="entry name" value="PARP"/>
    <property type="match status" value="1"/>
</dbReference>
<dbReference type="PROSITE" id="PS51059">
    <property type="entry name" value="PARP_CATALYTIC"/>
    <property type="match status" value="1"/>
</dbReference>
<dbReference type="EMBL" id="CACRXK020007809">
    <property type="protein sequence ID" value="CAB4013230.1"/>
    <property type="molecule type" value="Genomic_DNA"/>
</dbReference>
<keyword evidence="2" id="KW-0328">Glycosyltransferase</keyword>
<organism evidence="6 7">
    <name type="scientific">Paramuricea clavata</name>
    <name type="common">Red gorgonian</name>
    <name type="synonym">Violescent sea-whip</name>
    <dbReference type="NCBI Taxonomy" id="317549"/>
    <lineage>
        <taxon>Eukaryota</taxon>
        <taxon>Metazoa</taxon>
        <taxon>Cnidaria</taxon>
        <taxon>Anthozoa</taxon>
        <taxon>Octocorallia</taxon>
        <taxon>Malacalcyonacea</taxon>
        <taxon>Plexauridae</taxon>
        <taxon>Paramuricea</taxon>
    </lineage>
</organism>
<evidence type="ECO:0000256" key="3">
    <source>
        <dbReference type="ARBA" id="ARBA00022679"/>
    </source>
</evidence>
<dbReference type="OrthoDB" id="6133115at2759"/>
<dbReference type="Gene3D" id="3.90.228.10">
    <property type="match status" value="1"/>
</dbReference>
<dbReference type="InterPro" id="IPR052056">
    <property type="entry name" value="Mono-ARTD/PARP"/>
</dbReference>
<evidence type="ECO:0000256" key="1">
    <source>
        <dbReference type="ARBA" id="ARBA00004123"/>
    </source>
</evidence>
<dbReference type="GO" id="GO:0003950">
    <property type="term" value="F:NAD+ poly-ADP-ribosyltransferase activity"/>
    <property type="evidence" value="ECO:0007669"/>
    <property type="project" value="UniProtKB-UniRule"/>
</dbReference>
<dbReference type="PROSITE" id="PS51154">
    <property type="entry name" value="MACRO"/>
    <property type="match status" value="2"/>
</dbReference>
<proteinExistence type="predicted"/>
<accession>A0A7D9EPD6</accession>
<protein>
    <submittedName>
        <fullName evidence="6">Poly [ADP-ribose] polymerase 15 isoform X1</fullName>
    </submittedName>
</protein>
<dbReference type="InterPro" id="IPR012317">
    <property type="entry name" value="Poly(ADP-ribose)pol_cat_dom"/>
</dbReference>
<evidence type="ECO:0000256" key="4">
    <source>
        <dbReference type="ARBA" id="ARBA00023027"/>
    </source>
</evidence>
<dbReference type="InterPro" id="IPR002589">
    <property type="entry name" value="Macro_dom"/>
</dbReference>